<sequence length="82" mass="9828">MLIYFLLFIHLVFLYAVTIYLLLFYFVFWFVVLTLLCMFCPLTLVTGSFQITEIWVVWCFWLLLARSYFIGNCQSGDMLNTQ</sequence>
<organism evidence="2">
    <name type="scientific">Populus tomentosa</name>
    <name type="common">Chinese white poplar</name>
    <dbReference type="NCBI Taxonomy" id="118781"/>
    <lineage>
        <taxon>Eukaryota</taxon>
        <taxon>Viridiplantae</taxon>
        <taxon>Streptophyta</taxon>
        <taxon>Embryophyta</taxon>
        <taxon>Tracheophyta</taxon>
        <taxon>Spermatophyta</taxon>
        <taxon>Magnoliopsida</taxon>
        <taxon>eudicotyledons</taxon>
        <taxon>Gunneridae</taxon>
        <taxon>Pentapetalae</taxon>
        <taxon>rosids</taxon>
        <taxon>fabids</taxon>
        <taxon>Malpighiales</taxon>
        <taxon>Salicaceae</taxon>
        <taxon>Saliceae</taxon>
        <taxon>Populus</taxon>
    </lineage>
</organism>
<name>A0A1L6K4V9_POPTO</name>
<evidence type="ECO:0000313" key="2">
    <source>
        <dbReference type="EMBL" id="APR63869.1"/>
    </source>
</evidence>
<dbReference type="EMBL" id="KU573404">
    <property type="protein sequence ID" value="APR63869.1"/>
    <property type="molecule type" value="mRNA"/>
</dbReference>
<keyword evidence="1" id="KW-0472">Membrane</keyword>
<protein>
    <submittedName>
        <fullName evidence="2">Uncharacterized protein</fullName>
    </submittedName>
</protein>
<feature type="transmembrane region" description="Helical" evidence="1">
    <location>
        <begin position="12"/>
        <end position="36"/>
    </location>
</feature>
<keyword evidence="1" id="KW-0812">Transmembrane</keyword>
<dbReference type="AlphaFoldDB" id="A0A1L6K4V9"/>
<keyword evidence="1" id="KW-1133">Transmembrane helix</keyword>
<accession>A0A1L6K4V9</accession>
<evidence type="ECO:0000256" key="1">
    <source>
        <dbReference type="SAM" id="Phobius"/>
    </source>
</evidence>
<reference evidence="2" key="1">
    <citation type="submission" date="2016-01" db="EMBL/GenBank/DDBJ databases">
        <title>Dissection of insertion-deletion (InDel) variations within complex gene networks underlying wood formation in Populus.</title>
        <authorList>
            <person name="Zhang D."/>
            <person name="Gong C."/>
            <person name="Du Q."/>
            <person name="Xie J."/>
            <person name="Yang X."/>
            <person name="Quan M."/>
            <person name="Li B."/>
        </authorList>
    </citation>
    <scope>NUCLEOTIDE SEQUENCE</scope>
</reference>
<feature type="transmembrane region" description="Helical" evidence="1">
    <location>
        <begin position="42"/>
        <end position="64"/>
    </location>
</feature>
<proteinExistence type="evidence at transcript level"/>